<keyword evidence="1" id="KW-0472">Membrane</keyword>
<dbReference type="EMBL" id="JAPFQP010000001">
    <property type="protein sequence ID" value="MCX2718122.1"/>
    <property type="molecule type" value="Genomic_DNA"/>
</dbReference>
<comment type="caution">
    <text evidence="2">The sequence shown here is derived from an EMBL/GenBank/DDBJ whole genome shotgun (WGS) entry which is preliminary data.</text>
</comment>
<dbReference type="Proteomes" id="UP001207116">
    <property type="component" value="Unassembled WGS sequence"/>
</dbReference>
<name>A0AAE3SLW5_9FLAO</name>
<accession>A0AAE3SLW5</accession>
<evidence type="ECO:0000313" key="2">
    <source>
        <dbReference type="EMBL" id="MCX2718122.1"/>
    </source>
</evidence>
<sequence length="218" mass="23949">MSAEIVIILVGALLILLSISHNIKIKDAPLNLISPKLRVPLGIIGVLLFIYGGFSYGTVNVPGPLEQATVEEMKPVEYPVKSVQVLSPIAGDSVNCRILTKGVYPEGHNKDIWVLLKPSDGFYYPQSDHTNTSYKRDGEWQVITRFGGDEGETFEVIVYETDATATEFFSTTIANWKAANSYPGLKLEEIPASATVLERLKVILNKNCRGAHDTPNTL</sequence>
<evidence type="ECO:0008006" key="4">
    <source>
        <dbReference type="Google" id="ProtNLM"/>
    </source>
</evidence>
<evidence type="ECO:0000313" key="3">
    <source>
        <dbReference type="Proteomes" id="UP001207116"/>
    </source>
</evidence>
<evidence type="ECO:0000256" key="1">
    <source>
        <dbReference type="SAM" id="Phobius"/>
    </source>
</evidence>
<organism evidence="2 3">
    <name type="scientific">Lentiprolixibacter aurantiacus</name>
    <dbReference type="NCBI Taxonomy" id="2993939"/>
    <lineage>
        <taxon>Bacteria</taxon>
        <taxon>Pseudomonadati</taxon>
        <taxon>Bacteroidota</taxon>
        <taxon>Flavobacteriia</taxon>
        <taxon>Flavobacteriales</taxon>
        <taxon>Flavobacteriaceae</taxon>
        <taxon>Lentiprolixibacter</taxon>
    </lineage>
</organism>
<keyword evidence="1" id="KW-0812">Transmembrane</keyword>
<keyword evidence="1" id="KW-1133">Transmembrane helix</keyword>
<proteinExistence type="predicted"/>
<feature type="transmembrane region" description="Helical" evidence="1">
    <location>
        <begin position="6"/>
        <end position="25"/>
    </location>
</feature>
<feature type="transmembrane region" description="Helical" evidence="1">
    <location>
        <begin position="37"/>
        <end position="57"/>
    </location>
</feature>
<gene>
    <name evidence="2" type="ORF">OO016_00790</name>
</gene>
<keyword evidence="3" id="KW-1185">Reference proteome</keyword>
<dbReference type="RefSeq" id="WP_266010119.1">
    <property type="nucleotide sequence ID" value="NZ_JAPFQP010000001.1"/>
</dbReference>
<protein>
    <recommendedName>
        <fullName evidence="4">DUF2892 domain-containing protein</fullName>
    </recommendedName>
</protein>
<reference evidence="2" key="1">
    <citation type="submission" date="2022-11" db="EMBL/GenBank/DDBJ databases">
        <title>The characterization of three novel Bacteroidetes species and genomic analysis of their roles in tidal elemental geochemical cycles.</title>
        <authorList>
            <person name="Ma K.-J."/>
        </authorList>
    </citation>
    <scope>NUCLEOTIDE SEQUENCE</scope>
    <source>
        <strain evidence="2">M415</strain>
    </source>
</reference>
<dbReference type="AlphaFoldDB" id="A0AAE3SLW5"/>